<evidence type="ECO:0000256" key="1">
    <source>
        <dbReference type="SAM" id="Phobius"/>
    </source>
</evidence>
<gene>
    <name evidence="2" type="ORF">LCGC14_2251790</name>
</gene>
<comment type="caution">
    <text evidence="2">The sequence shown here is derived from an EMBL/GenBank/DDBJ whole genome shotgun (WGS) entry which is preliminary data.</text>
</comment>
<dbReference type="AlphaFoldDB" id="A0A0F9D275"/>
<proteinExistence type="predicted"/>
<keyword evidence="1" id="KW-1133">Transmembrane helix</keyword>
<dbReference type="EMBL" id="LAZR01030710">
    <property type="protein sequence ID" value="KKL55798.1"/>
    <property type="molecule type" value="Genomic_DNA"/>
</dbReference>
<keyword evidence="1" id="KW-0812">Transmembrane</keyword>
<feature type="transmembrane region" description="Helical" evidence="1">
    <location>
        <begin position="47"/>
        <end position="67"/>
    </location>
</feature>
<sequence length="69" mass="7549">MIIDWGYRSDFAQLVLHQDATAWTWSGGTASGPPPATGEQGAYYYHMYPQIIVFGIGLGILLQCLSISL</sequence>
<organism evidence="2">
    <name type="scientific">marine sediment metagenome</name>
    <dbReference type="NCBI Taxonomy" id="412755"/>
    <lineage>
        <taxon>unclassified sequences</taxon>
        <taxon>metagenomes</taxon>
        <taxon>ecological metagenomes</taxon>
    </lineage>
</organism>
<reference evidence="2" key="1">
    <citation type="journal article" date="2015" name="Nature">
        <title>Complex archaea that bridge the gap between prokaryotes and eukaryotes.</title>
        <authorList>
            <person name="Spang A."/>
            <person name="Saw J.H."/>
            <person name="Jorgensen S.L."/>
            <person name="Zaremba-Niedzwiedzka K."/>
            <person name="Martijn J."/>
            <person name="Lind A.E."/>
            <person name="van Eijk R."/>
            <person name="Schleper C."/>
            <person name="Guy L."/>
            <person name="Ettema T.J."/>
        </authorList>
    </citation>
    <scope>NUCLEOTIDE SEQUENCE</scope>
</reference>
<accession>A0A0F9D275</accession>
<name>A0A0F9D275_9ZZZZ</name>
<evidence type="ECO:0000313" key="2">
    <source>
        <dbReference type="EMBL" id="KKL55798.1"/>
    </source>
</evidence>
<keyword evidence="1" id="KW-0472">Membrane</keyword>
<protein>
    <submittedName>
        <fullName evidence="2">Uncharacterized protein</fullName>
    </submittedName>
</protein>